<reference evidence="1" key="1">
    <citation type="submission" date="2021-01" db="EMBL/GenBank/DDBJ databases">
        <authorList>
            <consortium name="Genoscope - CEA"/>
            <person name="William W."/>
        </authorList>
    </citation>
    <scope>NUCLEOTIDE SEQUENCE</scope>
</reference>
<evidence type="ECO:0000313" key="1">
    <source>
        <dbReference type="EMBL" id="CAD8153156.1"/>
    </source>
</evidence>
<organism evidence="1 2">
    <name type="scientific">Paramecium octaurelia</name>
    <dbReference type="NCBI Taxonomy" id="43137"/>
    <lineage>
        <taxon>Eukaryota</taxon>
        <taxon>Sar</taxon>
        <taxon>Alveolata</taxon>
        <taxon>Ciliophora</taxon>
        <taxon>Intramacronucleata</taxon>
        <taxon>Oligohymenophorea</taxon>
        <taxon>Peniculida</taxon>
        <taxon>Parameciidae</taxon>
        <taxon>Paramecium</taxon>
    </lineage>
</organism>
<dbReference type="EMBL" id="CAJJDP010000027">
    <property type="protein sequence ID" value="CAD8153156.1"/>
    <property type="molecule type" value="Genomic_DNA"/>
</dbReference>
<keyword evidence="2" id="KW-1185">Reference proteome</keyword>
<dbReference type="Proteomes" id="UP000683925">
    <property type="component" value="Unassembled WGS sequence"/>
</dbReference>
<dbReference type="OrthoDB" id="308569at2759"/>
<accession>A0A8S1TQ59</accession>
<protein>
    <submittedName>
        <fullName evidence="1">Uncharacterized protein</fullName>
    </submittedName>
</protein>
<sequence length="345" mass="41058">MQLFNKFLNPLFKINQFNIQSLFSYFEQTPKSFTIIMTVSHYNLVSHSFPLFMVIIQIYLLDTLVLGIPNVHQRKVIEELKREDKLFDFHPNEKLNNKMKIGPYPQDQVDCNQASICKDCKSNEAYLITPKNVHLIGLHFGYKQEIIDLFHSLKFIDQDSALWFAFSEKQICIEKSQLQIDISLKSIFNQYQTLQNTLEVFPQLFSIQDNIKLNNIRMMARFDRDNRDDWNYEILSLNYTGNCDSDLLLCEQFYQEPTNVYLRVNGKLKAMEDMGFEIIGNKNIKQIIIEEMILPNLIFDQLIKQFFGERFIEQIEYDMDRQYKVEVKESLKEHKLELELIIEEH</sequence>
<gene>
    <name evidence="1" type="ORF">POCTA_138.1.T0270241</name>
</gene>
<dbReference type="AlphaFoldDB" id="A0A8S1TQ59"/>
<evidence type="ECO:0000313" key="2">
    <source>
        <dbReference type="Proteomes" id="UP000683925"/>
    </source>
</evidence>
<dbReference type="OMA" id="HLIGLHF"/>
<comment type="caution">
    <text evidence="1">The sequence shown here is derived from an EMBL/GenBank/DDBJ whole genome shotgun (WGS) entry which is preliminary data.</text>
</comment>
<proteinExistence type="predicted"/>
<name>A0A8S1TQ59_PAROT</name>